<comment type="catalytic activity">
    <reaction evidence="2">
        <text>(7R,8S)-7,8-diammoniononanoate + CO2 + ATP = (4R,5S)-dethiobiotin + ADP + phosphate + 3 H(+)</text>
        <dbReference type="Rhea" id="RHEA:15805"/>
        <dbReference type="ChEBI" id="CHEBI:15378"/>
        <dbReference type="ChEBI" id="CHEBI:16526"/>
        <dbReference type="ChEBI" id="CHEBI:30616"/>
        <dbReference type="ChEBI" id="CHEBI:43474"/>
        <dbReference type="ChEBI" id="CHEBI:149469"/>
        <dbReference type="ChEBI" id="CHEBI:149473"/>
        <dbReference type="ChEBI" id="CHEBI:456216"/>
        <dbReference type="EC" id="6.3.3.3"/>
    </reaction>
</comment>
<dbReference type="HAMAP" id="MF_00336">
    <property type="entry name" value="BioD"/>
    <property type="match status" value="1"/>
</dbReference>
<dbReference type="GO" id="GO:0009102">
    <property type="term" value="P:biotin biosynthetic process"/>
    <property type="evidence" value="ECO:0007669"/>
    <property type="project" value="UniProtKB-UniRule"/>
</dbReference>
<dbReference type="PIRSF" id="PIRSF006755">
    <property type="entry name" value="DTB_synth"/>
    <property type="match status" value="1"/>
</dbReference>
<protein>
    <recommendedName>
        <fullName evidence="2">ATP-dependent dethiobiotin synthetase BioD</fullName>
        <ecNumber evidence="2">6.3.3.3</ecNumber>
    </recommendedName>
    <alternativeName>
        <fullName evidence="2">DTB synthetase</fullName>
        <shortName evidence="2">DTBS</shortName>
    </alternativeName>
    <alternativeName>
        <fullName evidence="2">Dethiobiotin synthase</fullName>
    </alternativeName>
</protein>
<keyword evidence="2" id="KW-0436">Ligase</keyword>
<comment type="caution">
    <text evidence="2">Lacks conserved residue(s) required for the propagation of feature annotation.</text>
</comment>
<dbReference type="InterPro" id="IPR027417">
    <property type="entry name" value="P-loop_NTPase"/>
</dbReference>
<dbReference type="CDD" id="cd03109">
    <property type="entry name" value="DTBS"/>
    <property type="match status" value="1"/>
</dbReference>
<dbReference type="Proteomes" id="UP000055047">
    <property type="component" value="Unassembled WGS sequence"/>
</dbReference>
<feature type="binding site" evidence="2">
    <location>
        <position position="29"/>
    </location>
    <ligand>
        <name>Mg(2+)</name>
        <dbReference type="ChEBI" id="CHEBI:18420"/>
    </ligand>
</feature>
<comment type="subcellular location">
    <subcellularLocation>
        <location evidence="2">Cytoplasm</location>
    </subcellularLocation>
</comment>
<dbReference type="EC" id="6.3.3.3" evidence="2"/>
<name>A0A098EF69_ANAPH</name>
<dbReference type="GO" id="GO:0005524">
    <property type="term" value="F:ATP binding"/>
    <property type="evidence" value="ECO:0007669"/>
    <property type="project" value="UniProtKB-UniRule"/>
</dbReference>
<dbReference type="Pfam" id="PF13500">
    <property type="entry name" value="AAA_26"/>
    <property type="match status" value="1"/>
</dbReference>
<feature type="binding site" evidence="2">
    <location>
        <position position="130"/>
    </location>
    <ligand>
        <name>Mg(2+)</name>
        <dbReference type="ChEBI" id="CHEBI:18420"/>
    </ligand>
</feature>
<dbReference type="UniPathway" id="UPA00078">
    <property type="reaction ID" value="UER00161"/>
</dbReference>
<reference evidence="3 4" key="1">
    <citation type="submission" date="2014-09" db="EMBL/GenBank/DDBJ databases">
        <authorList>
            <person name="Loux Valentin"/>
            <person name="Dugat Thibaut"/>
        </authorList>
    </citation>
    <scope>NUCLEOTIDE SEQUENCE [LARGE SCALE GENOMIC DNA]</scope>
    <source>
        <strain evidence="3 4">BOV-10_179</strain>
    </source>
</reference>
<feature type="active site" evidence="2">
    <location>
        <position position="50"/>
    </location>
</feature>
<evidence type="ECO:0000256" key="1">
    <source>
        <dbReference type="ARBA" id="ARBA00022756"/>
    </source>
</evidence>
<dbReference type="GO" id="GO:0000287">
    <property type="term" value="F:magnesium ion binding"/>
    <property type="evidence" value="ECO:0007669"/>
    <property type="project" value="UniProtKB-UniRule"/>
</dbReference>
<feature type="binding site" evidence="2">
    <location>
        <position position="54"/>
    </location>
    <ligand>
        <name>substrate</name>
    </ligand>
</feature>
<feature type="binding site" evidence="2">
    <location>
        <position position="65"/>
    </location>
    <ligand>
        <name>ATP</name>
        <dbReference type="ChEBI" id="CHEBI:30616"/>
    </ligand>
</feature>
<dbReference type="NCBIfam" id="TIGR00347">
    <property type="entry name" value="bioD"/>
    <property type="match status" value="1"/>
</dbReference>
<feature type="binding site" evidence="2">
    <location>
        <begin position="230"/>
        <end position="232"/>
    </location>
    <ligand>
        <name>ATP</name>
        <dbReference type="ChEBI" id="CHEBI:30616"/>
    </ligand>
</feature>
<evidence type="ECO:0000313" key="3">
    <source>
        <dbReference type="EMBL" id="CEG20914.1"/>
    </source>
</evidence>
<dbReference type="GO" id="GO:0005829">
    <property type="term" value="C:cytosol"/>
    <property type="evidence" value="ECO:0007669"/>
    <property type="project" value="TreeGrafter"/>
</dbReference>
<feature type="binding site" evidence="2">
    <location>
        <position position="65"/>
    </location>
    <ligand>
        <name>Mg(2+)</name>
        <dbReference type="ChEBI" id="CHEBI:18420"/>
    </ligand>
</feature>
<comment type="subunit">
    <text evidence="2">Homodimer.</text>
</comment>
<sequence length="238" mass="26739">MLYCDGDMNNKPKVPAYFITSTGTDVGKTFVTTALCWHFRRIGHNVQAIKPVITGWNSATVGESDTVKIIQSLECTVSEQSISRVSPWRFEAPRAPNVAADMSGAHLDYEEILRFCRKSSQKLDCYTFIEGVGGVMSPITENKSCLELIHDLGIDVVLVIGSYLGSISHTLTAMKVLQGLRIHVILSKKEEENPCARDVVEYVNQYYNCTVYIQEHVSRNLRAPWMHTSPEIAHFLLR</sequence>
<accession>A0A098EF69</accession>
<feature type="binding site" evidence="2">
    <location>
        <begin position="25"/>
        <end position="30"/>
    </location>
    <ligand>
        <name>ATP</name>
        <dbReference type="ChEBI" id="CHEBI:30616"/>
    </ligand>
</feature>
<keyword evidence="2" id="KW-0479">Metal-binding</keyword>
<comment type="similarity">
    <text evidence="2">Belongs to the dethiobiotin synthetase family.</text>
</comment>
<keyword evidence="2" id="KW-0460">Magnesium</keyword>
<comment type="pathway">
    <text evidence="2">Cofactor biosynthesis; biotin biosynthesis; biotin from 7,8-diaminononanoate: step 1/2.</text>
</comment>
<feature type="binding site" evidence="2">
    <location>
        <begin position="130"/>
        <end position="133"/>
    </location>
    <ligand>
        <name>ATP</name>
        <dbReference type="ChEBI" id="CHEBI:30616"/>
    </ligand>
</feature>
<gene>
    <name evidence="2 3" type="primary">bioD</name>
    <name evidence="3" type="ORF">ANAPHAGO_01023</name>
</gene>
<dbReference type="EMBL" id="CCXQ01000123">
    <property type="protein sequence ID" value="CEG20914.1"/>
    <property type="molecule type" value="Genomic_DNA"/>
</dbReference>
<dbReference type="InterPro" id="IPR004472">
    <property type="entry name" value="DTB_synth_BioD"/>
</dbReference>
<keyword evidence="2" id="KW-0963">Cytoplasm</keyword>
<keyword evidence="2" id="KW-0547">Nucleotide-binding</keyword>
<organism evidence="3 4">
    <name type="scientific">Anaplasma phagocytophilum</name>
    <name type="common">Ehrlichia phagocytophila</name>
    <dbReference type="NCBI Taxonomy" id="948"/>
    <lineage>
        <taxon>Bacteria</taxon>
        <taxon>Pseudomonadati</taxon>
        <taxon>Pseudomonadota</taxon>
        <taxon>Alphaproteobacteria</taxon>
        <taxon>Rickettsiales</taxon>
        <taxon>Anaplasmataceae</taxon>
        <taxon>Anaplasma</taxon>
        <taxon>phagocytophilum group</taxon>
    </lineage>
</organism>
<keyword evidence="1 2" id="KW-0093">Biotin biosynthesis</keyword>
<proteinExistence type="inferred from homology"/>
<comment type="function">
    <text evidence="2">Catalyzes a mechanistically unusual reaction, the ATP-dependent insertion of CO2 between the N7 and N8 nitrogen atoms of 7,8-diaminopelargonic acid (DAPA, also called 7,8-diammoniononanoate) to form a ureido ring.</text>
</comment>
<comment type="cofactor">
    <cofactor evidence="2">
        <name>Mg(2+)</name>
        <dbReference type="ChEBI" id="CHEBI:18420"/>
    </cofactor>
</comment>
<keyword evidence="2" id="KW-0067">ATP-binding</keyword>
<dbReference type="GO" id="GO:0004141">
    <property type="term" value="F:dethiobiotin synthase activity"/>
    <property type="evidence" value="ECO:0007669"/>
    <property type="project" value="UniProtKB-UniRule"/>
</dbReference>
<evidence type="ECO:0000256" key="2">
    <source>
        <dbReference type="HAMAP-Rule" id="MF_00336"/>
    </source>
</evidence>
<dbReference type="PANTHER" id="PTHR43210">
    <property type="entry name" value="DETHIOBIOTIN SYNTHETASE"/>
    <property type="match status" value="1"/>
</dbReference>
<dbReference type="AlphaFoldDB" id="A0A098EF69"/>
<evidence type="ECO:0000313" key="4">
    <source>
        <dbReference type="Proteomes" id="UP000055047"/>
    </source>
</evidence>
<dbReference type="Gene3D" id="3.40.50.300">
    <property type="entry name" value="P-loop containing nucleotide triphosphate hydrolases"/>
    <property type="match status" value="1"/>
</dbReference>
<dbReference type="SUPFAM" id="SSF52540">
    <property type="entry name" value="P-loop containing nucleoside triphosphate hydrolases"/>
    <property type="match status" value="1"/>
</dbReference>
<dbReference type="PANTHER" id="PTHR43210:SF5">
    <property type="entry name" value="DETHIOBIOTIN SYNTHETASE"/>
    <property type="match status" value="1"/>
</dbReference>